<keyword evidence="1" id="KW-1133">Transmembrane helix</keyword>
<protein>
    <submittedName>
        <fullName evidence="2">Uncharacterized protein</fullName>
    </submittedName>
</protein>
<dbReference type="Proteomes" id="UP000297229">
    <property type="component" value="Unassembled WGS sequence"/>
</dbReference>
<dbReference type="AlphaFoldDB" id="A0A4Z1K794"/>
<feature type="transmembrane region" description="Helical" evidence="1">
    <location>
        <begin position="112"/>
        <end position="130"/>
    </location>
</feature>
<keyword evidence="1" id="KW-0472">Membrane</keyword>
<proteinExistence type="predicted"/>
<evidence type="ECO:0000256" key="1">
    <source>
        <dbReference type="SAM" id="Phobius"/>
    </source>
</evidence>
<organism evidence="2 3">
    <name type="scientific">Botrytis elliptica</name>
    <dbReference type="NCBI Taxonomy" id="278938"/>
    <lineage>
        <taxon>Eukaryota</taxon>
        <taxon>Fungi</taxon>
        <taxon>Dikarya</taxon>
        <taxon>Ascomycota</taxon>
        <taxon>Pezizomycotina</taxon>
        <taxon>Leotiomycetes</taxon>
        <taxon>Helotiales</taxon>
        <taxon>Sclerotiniaceae</taxon>
        <taxon>Botrytis</taxon>
    </lineage>
</organism>
<reference evidence="2 3" key="1">
    <citation type="submission" date="2017-12" db="EMBL/GenBank/DDBJ databases">
        <title>Comparative genomics of Botrytis spp.</title>
        <authorList>
            <person name="Valero-Jimenez C.A."/>
            <person name="Tapia P."/>
            <person name="Veloso J."/>
            <person name="Silva-Moreno E."/>
            <person name="Staats M."/>
            <person name="Valdes J.H."/>
            <person name="Van Kan J.A.L."/>
        </authorList>
    </citation>
    <scope>NUCLEOTIDE SEQUENCE [LARGE SCALE GENOMIC DNA]</scope>
    <source>
        <strain evidence="2 3">Be9601</strain>
    </source>
</reference>
<accession>A0A4Z1K794</accession>
<dbReference type="EMBL" id="PQXM01000019">
    <property type="protein sequence ID" value="TGO79930.1"/>
    <property type="molecule type" value="Genomic_DNA"/>
</dbReference>
<evidence type="ECO:0000313" key="2">
    <source>
        <dbReference type="EMBL" id="TGO79930.1"/>
    </source>
</evidence>
<name>A0A4Z1K794_9HELO</name>
<keyword evidence="1" id="KW-0812">Transmembrane</keyword>
<evidence type="ECO:0000313" key="3">
    <source>
        <dbReference type="Proteomes" id="UP000297229"/>
    </source>
</evidence>
<gene>
    <name evidence="2" type="ORF">BELL_0019g00180</name>
</gene>
<keyword evidence="3" id="KW-1185">Reference proteome</keyword>
<comment type="caution">
    <text evidence="2">The sequence shown here is derived from an EMBL/GenBank/DDBJ whole genome shotgun (WGS) entry which is preliminary data.</text>
</comment>
<sequence length="148" mass="17084">MDLDIFVNVLCDKGTRFPYNYSETHISETLLFVYLREISRLKGASLEEQSEAISLRTWEHLFERGSYPEPTWLYHASGSKPKEESDVSAFVSAPTNTSWMSRVEFLKIEMGAWHYFGLVSMGVLLSGLLGSSRMRNFVGQWVKWEFGR</sequence>